<feature type="domain" description="AB hydrolase-1" evidence="1">
    <location>
        <begin position="20"/>
        <end position="261"/>
    </location>
</feature>
<sequence>MPHIELSQGTIRYREAGAGPPIVFLHGYVMDGRLWDGVIERLAGEFRCIALDLPMGAHTVPMAPDADLSLRGLGALVADALAALDLEDVTLVGNDSGDAIAQVVAAWHPERVARLVLTPGDCFDNCPPALFKPLVTAARVPALITFAIGSLRVRALRRLPFAYGLLTGRPLPHDLIDGWIAAFRRHPGVRRDCVKVTRGLRPDVTREAAIRLAEFGRPALLAFAPDDRLFPFAHAELLAAVLPDARVERIDDSLTWVMIDQPDRTAALIRDFAVST</sequence>
<evidence type="ECO:0000259" key="1">
    <source>
        <dbReference type="Pfam" id="PF00561"/>
    </source>
</evidence>
<dbReference type="PANTHER" id="PTHR43798:SF5">
    <property type="entry name" value="MONOACYLGLYCEROL LIPASE ABHD6"/>
    <property type="match status" value="1"/>
</dbReference>
<dbReference type="SUPFAM" id="SSF53474">
    <property type="entry name" value="alpha/beta-Hydrolases"/>
    <property type="match status" value="1"/>
</dbReference>
<dbReference type="RefSeq" id="WP_344540553.1">
    <property type="nucleotide sequence ID" value="NZ_BAAATD010000003.1"/>
</dbReference>
<dbReference type="PANTHER" id="PTHR43798">
    <property type="entry name" value="MONOACYLGLYCEROL LIPASE"/>
    <property type="match status" value="1"/>
</dbReference>
<dbReference type="EMBL" id="BAAATD010000003">
    <property type="protein sequence ID" value="GAA2590724.1"/>
    <property type="molecule type" value="Genomic_DNA"/>
</dbReference>
<accession>A0ABP6BXW5</accession>
<name>A0ABP6BXW5_9ACTN</name>
<dbReference type="InterPro" id="IPR050266">
    <property type="entry name" value="AB_hydrolase_sf"/>
</dbReference>
<dbReference type="InterPro" id="IPR000073">
    <property type="entry name" value="AB_hydrolase_1"/>
</dbReference>
<organism evidence="2 3">
    <name type="scientific">Actinomadura fulvescens</name>
    <dbReference type="NCBI Taxonomy" id="46160"/>
    <lineage>
        <taxon>Bacteria</taxon>
        <taxon>Bacillati</taxon>
        <taxon>Actinomycetota</taxon>
        <taxon>Actinomycetes</taxon>
        <taxon>Streptosporangiales</taxon>
        <taxon>Thermomonosporaceae</taxon>
        <taxon>Actinomadura</taxon>
    </lineage>
</organism>
<dbReference type="Proteomes" id="UP001501509">
    <property type="component" value="Unassembled WGS sequence"/>
</dbReference>
<gene>
    <name evidence="2" type="ORF">GCM10010411_24570</name>
</gene>
<evidence type="ECO:0000313" key="3">
    <source>
        <dbReference type="Proteomes" id="UP001501509"/>
    </source>
</evidence>
<proteinExistence type="predicted"/>
<keyword evidence="3" id="KW-1185">Reference proteome</keyword>
<dbReference type="InterPro" id="IPR029058">
    <property type="entry name" value="AB_hydrolase_fold"/>
</dbReference>
<dbReference type="Pfam" id="PF00561">
    <property type="entry name" value="Abhydrolase_1"/>
    <property type="match status" value="1"/>
</dbReference>
<dbReference type="GO" id="GO:0016787">
    <property type="term" value="F:hydrolase activity"/>
    <property type="evidence" value="ECO:0007669"/>
    <property type="project" value="UniProtKB-KW"/>
</dbReference>
<keyword evidence="2" id="KW-0378">Hydrolase</keyword>
<comment type="caution">
    <text evidence="2">The sequence shown here is derived from an EMBL/GenBank/DDBJ whole genome shotgun (WGS) entry which is preliminary data.</text>
</comment>
<dbReference type="Gene3D" id="3.40.50.1820">
    <property type="entry name" value="alpha/beta hydrolase"/>
    <property type="match status" value="1"/>
</dbReference>
<dbReference type="PRINTS" id="PR00111">
    <property type="entry name" value="ABHYDROLASE"/>
</dbReference>
<protein>
    <submittedName>
        <fullName evidence="2">Alpha/beta fold hydrolase</fullName>
    </submittedName>
</protein>
<evidence type="ECO:0000313" key="2">
    <source>
        <dbReference type="EMBL" id="GAA2590724.1"/>
    </source>
</evidence>
<reference evidence="3" key="1">
    <citation type="journal article" date="2019" name="Int. J. Syst. Evol. Microbiol.">
        <title>The Global Catalogue of Microorganisms (GCM) 10K type strain sequencing project: providing services to taxonomists for standard genome sequencing and annotation.</title>
        <authorList>
            <consortium name="The Broad Institute Genomics Platform"/>
            <consortium name="The Broad Institute Genome Sequencing Center for Infectious Disease"/>
            <person name="Wu L."/>
            <person name="Ma J."/>
        </authorList>
    </citation>
    <scope>NUCLEOTIDE SEQUENCE [LARGE SCALE GENOMIC DNA]</scope>
    <source>
        <strain evidence="3">JCM 6833</strain>
    </source>
</reference>